<dbReference type="Pfam" id="PF06722">
    <property type="entry name" value="EryCIII-like_C"/>
    <property type="match status" value="1"/>
</dbReference>
<sequence length="841" mass="90594">MGKPSLERDQWSPPPAYTPRQSESTSGEVQINTPLIEDAQSRLFRTLSKVVAHKDISQKYEEHLSGGNRQSLANFNLRLNIVIQVVGSRGDVQPFVALGQELRRDGHRVRLATHGTFSDFVRKAGLEFYSIGGDPADLMAYMVKNPGLIPKMKTLREGEIQKKRKMVAEMLDGCWKSCIEPDPVSGRPFLAEAIIANPPSFAHIHCSQALGVPLHLMFTMPWTSTSAFPHPLANIEMNGSHLPTGIANYVSYSAVEFMTWQGLGDLVNSWRKTLGLEAVQSTEGPLLAETLQVPFTYCWSPALIPKPADWPPHVDVCGFFFRDPPKYEPPPEIASFLRGGPPPVYIGFGSIVIDDPGKLTATILQAVRATGVRAIISRGWSKLGGDLANVDANVLFIGDCPHDWLFQHVAAVVHHGGAGTTACGLLNGRPTTVVPFFGDQPFWGAMVAAAGGGPPPIPQRQLNSDNLAEAIRFCLKPETAVAADSLGAQMRSESGVKAAVESFHAHLPVEELRCDILSDRAAAWTFKKGKTRVKLSKLAAEILTDNLRITWDVLHRYDPITIVIDPRRWDPVTGTTSSLVSTFKGMAVSASDIVVKPIQAYNRSSPRESNEMLQPGVMHSRPATSAGEHSSSGEHNIPAGMAETAQSTAAARSHSPRRHGGHAALEAAAGSASGVGGFFKHFFKGMIVDMPLAAAEGLRSMPKLYGGEVRDTGKVTDWKSGAAVAGKNFRYGLMDGFTDLVQEPLKGKREEGALGAIKGVGKGSVNMVAKVSSGVLGLVAYPGHGICKSISAAVHGATSRAIMQARVNEGRDLVVTEGTECETVVLRTFERFLSSSGDPRY</sequence>
<feature type="domain" description="Glycosyltransferase family 28 N-terminal" evidence="3">
    <location>
        <begin position="81"/>
        <end position="229"/>
    </location>
</feature>
<evidence type="ECO:0000259" key="4">
    <source>
        <dbReference type="Pfam" id="PF06722"/>
    </source>
</evidence>
<organism evidence="5 6">
    <name type="scientific">Monosporascus ibericus</name>
    <dbReference type="NCBI Taxonomy" id="155417"/>
    <lineage>
        <taxon>Eukaryota</taxon>
        <taxon>Fungi</taxon>
        <taxon>Dikarya</taxon>
        <taxon>Ascomycota</taxon>
        <taxon>Pezizomycotina</taxon>
        <taxon>Sordariomycetes</taxon>
        <taxon>Xylariomycetidae</taxon>
        <taxon>Xylariales</taxon>
        <taxon>Xylariales incertae sedis</taxon>
        <taxon>Monosporascus</taxon>
    </lineage>
</organism>
<dbReference type="FunFam" id="3.40.50.2000:FF:000009">
    <property type="entry name" value="Sterol 3-beta-glucosyltransferase UGT80A2"/>
    <property type="match status" value="1"/>
</dbReference>
<evidence type="ECO:0000313" key="5">
    <source>
        <dbReference type="EMBL" id="RYP02922.1"/>
    </source>
</evidence>
<dbReference type="InterPro" id="IPR002213">
    <property type="entry name" value="UDP_glucos_trans"/>
</dbReference>
<feature type="compositionally biased region" description="Basic and acidic residues" evidence="2">
    <location>
        <begin position="1"/>
        <end position="10"/>
    </location>
</feature>
<gene>
    <name evidence="5" type="ORF">DL764_005499</name>
</gene>
<feature type="region of interest" description="Disordered" evidence="2">
    <location>
        <begin position="1"/>
        <end position="31"/>
    </location>
</feature>
<dbReference type="Pfam" id="PF03033">
    <property type="entry name" value="Glyco_transf_28"/>
    <property type="match status" value="1"/>
</dbReference>
<dbReference type="SUPFAM" id="SSF53756">
    <property type="entry name" value="UDP-Glycosyltransferase/glycogen phosphorylase"/>
    <property type="match status" value="1"/>
</dbReference>
<evidence type="ECO:0000256" key="2">
    <source>
        <dbReference type="SAM" id="MobiDB-lite"/>
    </source>
</evidence>
<evidence type="ECO:0000313" key="6">
    <source>
        <dbReference type="Proteomes" id="UP000293360"/>
    </source>
</evidence>
<dbReference type="FunFam" id="3.40.50.2000:FF:000100">
    <property type="entry name" value="Glycosyltransferase family 1 protein"/>
    <property type="match status" value="1"/>
</dbReference>
<evidence type="ECO:0000256" key="1">
    <source>
        <dbReference type="ARBA" id="ARBA00022679"/>
    </source>
</evidence>
<dbReference type="Proteomes" id="UP000293360">
    <property type="component" value="Unassembled WGS sequence"/>
</dbReference>
<dbReference type="InterPro" id="IPR010610">
    <property type="entry name" value="EryCIII-like_C"/>
</dbReference>
<proteinExistence type="predicted"/>
<dbReference type="PANTHER" id="PTHR48050">
    <property type="entry name" value="STEROL 3-BETA-GLUCOSYLTRANSFERASE"/>
    <property type="match status" value="1"/>
</dbReference>
<dbReference type="InterPro" id="IPR004276">
    <property type="entry name" value="GlycoTrans_28_N"/>
</dbReference>
<dbReference type="GO" id="GO:0016906">
    <property type="term" value="F:sterol 3-beta-glucosyltransferase activity"/>
    <property type="evidence" value="ECO:0007669"/>
    <property type="project" value="UniProtKB-ARBA"/>
</dbReference>
<feature type="compositionally biased region" description="Polar residues" evidence="2">
    <location>
        <begin position="19"/>
        <end position="31"/>
    </location>
</feature>
<keyword evidence="6" id="KW-1185">Reference proteome</keyword>
<accession>A0A4Q4TAR0</accession>
<dbReference type="AlphaFoldDB" id="A0A4Q4TAR0"/>
<keyword evidence="1" id="KW-0808">Transferase</keyword>
<dbReference type="OrthoDB" id="5835829at2759"/>
<protein>
    <submittedName>
        <fullName evidence="5">Uncharacterized protein</fullName>
    </submittedName>
</protein>
<feature type="domain" description="Erythromycin biosynthesis protein CIII-like C-terminal" evidence="4">
    <location>
        <begin position="384"/>
        <end position="486"/>
    </location>
</feature>
<comment type="caution">
    <text evidence="5">The sequence shown here is derived from an EMBL/GenBank/DDBJ whole genome shotgun (WGS) entry which is preliminary data.</text>
</comment>
<name>A0A4Q4TAR0_9PEZI</name>
<dbReference type="STRING" id="155417.A0A4Q4TAR0"/>
<dbReference type="InterPro" id="IPR050426">
    <property type="entry name" value="Glycosyltransferase_28"/>
</dbReference>
<dbReference type="CDD" id="cd03784">
    <property type="entry name" value="GT1_Gtf-like"/>
    <property type="match status" value="1"/>
</dbReference>
<feature type="region of interest" description="Disordered" evidence="2">
    <location>
        <begin position="604"/>
        <end position="665"/>
    </location>
</feature>
<dbReference type="PANTHER" id="PTHR48050:SF27">
    <property type="entry name" value="GLUCOSYLTRANSFERASE, PUTATIVE (AFU_ORTHOLOGUE AFUA_7G04880)-RELATED"/>
    <property type="match status" value="1"/>
</dbReference>
<reference evidence="5 6" key="1">
    <citation type="submission" date="2018-06" db="EMBL/GenBank/DDBJ databases">
        <title>Complete Genomes of Monosporascus.</title>
        <authorList>
            <person name="Robinson A.J."/>
            <person name="Natvig D.O."/>
        </authorList>
    </citation>
    <scope>NUCLEOTIDE SEQUENCE [LARGE SCALE GENOMIC DNA]</scope>
    <source>
        <strain evidence="5 6">CBS 110550</strain>
    </source>
</reference>
<dbReference type="Gene3D" id="3.40.50.2000">
    <property type="entry name" value="Glycogen Phosphorylase B"/>
    <property type="match status" value="2"/>
</dbReference>
<evidence type="ECO:0000259" key="3">
    <source>
        <dbReference type="Pfam" id="PF03033"/>
    </source>
</evidence>
<dbReference type="GO" id="GO:0005975">
    <property type="term" value="P:carbohydrate metabolic process"/>
    <property type="evidence" value="ECO:0007669"/>
    <property type="project" value="InterPro"/>
</dbReference>
<dbReference type="EMBL" id="QJNU01000293">
    <property type="protein sequence ID" value="RYP02922.1"/>
    <property type="molecule type" value="Genomic_DNA"/>
</dbReference>